<protein>
    <submittedName>
        <fullName evidence="4">Benzoate 1,2-dioxygenase small subunit</fullName>
        <ecNumber evidence="4">1.14.12.10</ecNumber>
    </submittedName>
</protein>
<dbReference type="PANTHER" id="PTHR41534">
    <property type="entry name" value="BLR3401 PROTEIN"/>
    <property type="match status" value="1"/>
</dbReference>
<dbReference type="Pfam" id="PF00866">
    <property type="entry name" value="Ring_hydroxyl_B"/>
    <property type="match status" value="1"/>
</dbReference>
<dbReference type="InterPro" id="IPR017641">
    <property type="entry name" value="Benzo_1-2-diOase_ssu"/>
</dbReference>
<keyword evidence="2 4" id="KW-0560">Oxidoreductase</keyword>
<dbReference type="InterPro" id="IPR000391">
    <property type="entry name" value="Rng_hydr_dOase-bsu"/>
</dbReference>
<gene>
    <name evidence="4" type="primary">benB</name>
    <name evidence="4" type="ORF">VVR64_07540</name>
</gene>
<organism evidence="4 5">
    <name type="scientific">Corynebacterium xerosis</name>
    <dbReference type="NCBI Taxonomy" id="1725"/>
    <lineage>
        <taxon>Bacteria</taxon>
        <taxon>Bacillati</taxon>
        <taxon>Actinomycetota</taxon>
        <taxon>Actinomycetes</taxon>
        <taxon>Mycobacteriales</taxon>
        <taxon>Corynebacteriaceae</taxon>
        <taxon>Corynebacterium</taxon>
    </lineage>
</organism>
<dbReference type="GO" id="GO:0018623">
    <property type="term" value="F:benzoate 1,2-dioxygenase activity"/>
    <property type="evidence" value="ECO:0007669"/>
    <property type="project" value="UniProtKB-EC"/>
</dbReference>
<dbReference type="RefSeq" id="WP_291345208.1">
    <property type="nucleotide sequence ID" value="NZ_JAYWMA010000007.1"/>
</dbReference>
<reference evidence="4 5" key="1">
    <citation type="journal article" date="2024" name="Fungal Genet. Biol.">
        <title>The porcine skin microbiome exhibits broad fungal antagonism.</title>
        <authorList>
            <person name="De La Cruz K.F."/>
            <person name="Townsend E.C."/>
            <person name="Alex Cheong J.Z."/>
            <person name="Salamzade R."/>
            <person name="Liu A."/>
            <person name="Sandstrom S."/>
            <person name="Davila E."/>
            <person name="Huang L."/>
            <person name="Xu K.H."/>
            <person name="Wu S.Y."/>
            <person name="Meudt J.J."/>
            <person name="Shanmuganayagam D."/>
            <person name="Gibson A.L.F."/>
            <person name="Kalan L.R."/>
        </authorList>
    </citation>
    <scope>NUCLEOTIDE SEQUENCE [LARGE SCALE GENOMIC DNA]</scope>
    <source>
        <strain evidence="4 5">LK2569</strain>
    </source>
</reference>
<evidence type="ECO:0000313" key="4">
    <source>
        <dbReference type="EMBL" id="MEX3528916.1"/>
    </source>
</evidence>
<evidence type="ECO:0000256" key="3">
    <source>
        <dbReference type="SAM" id="MobiDB-lite"/>
    </source>
</evidence>
<comment type="similarity">
    <text evidence="1">Belongs to the bacterial ring-hydroxylating dioxygenase beta subunit family.</text>
</comment>
<feature type="compositionally biased region" description="Low complexity" evidence="3">
    <location>
        <begin position="9"/>
        <end position="26"/>
    </location>
</feature>
<dbReference type="Proteomes" id="UP001558353">
    <property type="component" value="Unassembled WGS sequence"/>
</dbReference>
<dbReference type="EC" id="1.14.12.10" evidence="4"/>
<dbReference type="EMBL" id="JAYWMA010000007">
    <property type="protein sequence ID" value="MEX3528916.1"/>
    <property type="molecule type" value="Genomic_DNA"/>
</dbReference>
<sequence>MSTPAATFTADGTAHANGAGNNAPEGTRAATITRTEVEDFLYRESRLLDDRRFEEWIECYRADAEFWMPAWDDAGELTEDPQSEISLIYYPNRGGLEDRVFRIRTDRSSATSLPEPRTGHNITNVEILERRDGEIDVTFNWITFYFRYNTTDTYFGTTNVTLDVTGESPLITKKRVVLKNDYIHHVVDIYHV</sequence>
<evidence type="ECO:0000313" key="5">
    <source>
        <dbReference type="Proteomes" id="UP001558353"/>
    </source>
</evidence>
<evidence type="ECO:0000256" key="1">
    <source>
        <dbReference type="ARBA" id="ARBA00009570"/>
    </source>
</evidence>
<dbReference type="PANTHER" id="PTHR41534:SF1">
    <property type="entry name" value="BLR3401 PROTEIN"/>
    <property type="match status" value="1"/>
</dbReference>
<accession>A0ABV3UUN8</accession>
<feature type="region of interest" description="Disordered" evidence="3">
    <location>
        <begin position="1"/>
        <end position="26"/>
    </location>
</feature>
<comment type="caution">
    <text evidence="4">The sequence shown here is derived from an EMBL/GenBank/DDBJ whole genome shotgun (WGS) entry which is preliminary data.</text>
</comment>
<proteinExistence type="inferred from homology"/>
<name>A0ABV3UUN8_9CORY</name>
<dbReference type="NCBIfam" id="TIGR03232">
    <property type="entry name" value="benzo_1_2_benB"/>
    <property type="match status" value="1"/>
</dbReference>
<dbReference type="Gene3D" id="3.10.450.50">
    <property type="match status" value="1"/>
</dbReference>
<dbReference type="CDD" id="cd00667">
    <property type="entry name" value="ring_hydroxylating_dioxygenases_beta"/>
    <property type="match status" value="1"/>
</dbReference>
<keyword evidence="5" id="KW-1185">Reference proteome</keyword>
<dbReference type="InterPro" id="IPR032710">
    <property type="entry name" value="NTF2-like_dom_sf"/>
</dbReference>
<dbReference type="SUPFAM" id="SSF54427">
    <property type="entry name" value="NTF2-like"/>
    <property type="match status" value="1"/>
</dbReference>
<evidence type="ECO:0000256" key="2">
    <source>
        <dbReference type="ARBA" id="ARBA00023002"/>
    </source>
</evidence>